<dbReference type="InterPro" id="IPR022409">
    <property type="entry name" value="PKD/Chitinase_dom"/>
</dbReference>
<sequence>MCRGHGTRSSLPPCVSHAMACGAARPSAPRRAWVLLALLAVAACGGGDAPRSTGQAALRESAQAIAAPAQGRWSPLVPLSLVPAAAANLPNGKVLLWSAETRFSFSATGRTYTTIFDPATQTATETLVSSTSHNMFCPGTSNLADGRLLVSGGIDSEKTSLYDAATNTWSVGPRMNIPRGYQANCVLEDGSVFTLGGSWSGGTGGKHGELWTEAGGWKRLPGVPIDSFLSVDPSPANSSFGGDSHFWLVPAGNGQVFHAGPGVRMHWINPQGAGSITPVGPRGDDVFSVNGNVVMYEAGKLLKTGGAPAYEDVDATANSYVIDINAGVQLRKITPMAYARAYHNSVVLPNGQVLIVGGMTFAKNFSDNTAVLRAELFDPATESFTLLPPIAVGRTYHSVALLLPDARVLSAGGGLCGQGCDANHPDLQIYTPHYLLNPDGSAATRPVITSAPAEAVHGTRIAVSTDVPVTAFSLVRLSSVTHTVNNDQRRVALSFTGNGANGYSVALPSNPGILLPGHWMLFALNADGVPSVAKMLRVHGSGAPRITNPGDQSSATGTPVALALGGTGATSWSASGLPPGLSLNAATGAISGTPTQAGRYAVTLSAGNALTSTSTTLVWTVATGSGGGDGGGGVRHVRLEALSEVNGGPWTAVAEFNLLDAGGAVVPRTGWTASADSADSVGDTLKDTGAAVNAIDGDPASMWHTQWAGGAPPHPHLLSVNLGTARSIGGFKVLPRSDGTLNGTIAGWRFWTSSDGNNWTMIASGNFKDLGPPEAEKTVTFAPVGGANRAPTLAPVADRSGSVGQPDTLRLSASDPDGDSLSYAATGLPAGLSLDTGTGTISGTPGSAGSYGVNVQVSDGRGGSASQSFTWSVAAAAFALDPVAAPPVAAGTSASYSAGSNGGSGTRYAWDFGDGTPATAPSTATGASHVFAAPGLYTVTLTGTSPSGTVKTLSFVQAVVEAPAGSARPTHSSNVVLENRSGANARVWLVNQDNDSVSVFDAVTLARQAEIAVGSMPRSLAVAPDGRVWVANKGSATLSVISPTSLAVVQTLSLPRGSAPFGLAFAADGSAAWLTLEASGRLLKLNPATGATLGALDVGPNPRHLSVTASGARVLVSRFVSPPLPGEGTATVSTTGADGSPRGGEVVVATSAPAIERTVVLRHSDKADTTLQGAGLPNYLGAAVIAPDGRSAWVPSKQDNVKRGTLRSGANLDFQNTVRAISSRIDLGSWSEDYPGRVDHDNSSLSSAAVFHPSGAYLFVALQSSREVALVDPVRRREILRFGVGRAPDGLAVSADGRRLFVNNFMDRSLGVLDLTRLVQFGELRLATLAEVAAVGTERLAAQVLRGKQFFYDARDPRLARDGYMSCAVCHADGSGDGRVWDLTGLGEGLRNTVSLRGRAGAQGFLHWSNNFDEVQDFEGQIRALAGGTGLMSDSAFNTGTRSQPLGERKAGVSADLDTLAAYVASLNAFAPSPHRPAAATLSATAAEGRTLFANRNCAACHGGTAFTHSGANTLANIGTLKPSSGQRLGGTLGGIDVPTLRDAWATAPYLHDGSAPTLEAAIRAHNNVSATDADITRLAAYVREIGSDEAAAPLPPGSATSLWPASATPAEASHNDTGAVNLGVKFRASQAGYVLGIRFYKGSANTGTHVGTLWSSAGTALASATFINETTSGWQEARFATPVPVAANTVYVASYLAPRGGYAFNGDYFATAGLGSGPLYALRNGESGGNGVYVYASTSRFPTASYRSGNYWVDVIFSTTAP</sequence>
<dbReference type="SMART" id="SM00736">
    <property type="entry name" value="CADG"/>
    <property type="match status" value="1"/>
</dbReference>
<dbReference type="InterPro" id="IPR037293">
    <property type="entry name" value="Gal_Oxidase_central_sf"/>
</dbReference>
<dbReference type="Pfam" id="PF13313">
    <property type="entry name" value="DUF4082"/>
    <property type="match status" value="1"/>
</dbReference>
<dbReference type="InterPro" id="IPR009056">
    <property type="entry name" value="Cyt_c-like_dom"/>
</dbReference>
<dbReference type="PROSITE" id="PS51007">
    <property type="entry name" value="CYTC"/>
    <property type="match status" value="2"/>
</dbReference>
<keyword evidence="1 4" id="KW-0349">Heme</keyword>
<evidence type="ECO:0000259" key="7">
    <source>
        <dbReference type="PROSITE" id="PS50093"/>
    </source>
</evidence>
<dbReference type="InterPro" id="IPR035986">
    <property type="entry name" value="PKD_dom_sf"/>
</dbReference>
<dbReference type="Pfam" id="PF21419">
    <property type="entry name" value="RoxA-like_Cyt-c"/>
    <property type="match status" value="1"/>
</dbReference>
<dbReference type="GO" id="GO:0016020">
    <property type="term" value="C:membrane"/>
    <property type="evidence" value="ECO:0007669"/>
    <property type="project" value="InterPro"/>
</dbReference>
<dbReference type="Gene3D" id="2.130.10.10">
    <property type="entry name" value="YVTN repeat-like/Quinoprotein amine dehydrogenase"/>
    <property type="match status" value="2"/>
</dbReference>
<dbReference type="SUPFAM" id="SSF50965">
    <property type="entry name" value="Galactose oxidase, central domain"/>
    <property type="match status" value="1"/>
</dbReference>
<dbReference type="Pfam" id="PF09118">
    <property type="entry name" value="GO-like_E_set"/>
    <property type="match status" value="1"/>
</dbReference>
<gene>
    <name evidence="9" type="ORF">HHL10_16420</name>
</gene>
<dbReference type="InterPro" id="IPR008979">
    <property type="entry name" value="Galactose-bd-like_sf"/>
</dbReference>
<dbReference type="PROSITE" id="PS50093">
    <property type="entry name" value="PKD"/>
    <property type="match status" value="1"/>
</dbReference>
<dbReference type="InterPro" id="IPR015202">
    <property type="entry name" value="GO-like_E_set"/>
</dbReference>
<dbReference type="InterPro" id="IPR011043">
    <property type="entry name" value="Gal_Oxase/kelch_b-propeller"/>
</dbReference>
<dbReference type="CDD" id="cd00146">
    <property type="entry name" value="PKD"/>
    <property type="match status" value="1"/>
</dbReference>
<dbReference type="SUPFAM" id="SSF49785">
    <property type="entry name" value="Galactose-binding domain-like"/>
    <property type="match status" value="1"/>
</dbReference>
<dbReference type="SMART" id="SM00612">
    <property type="entry name" value="Kelch"/>
    <property type="match status" value="2"/>
</dbReference>
<feature type="domain" description="PKD" evidence="7">
    <location>
        <begin position="889"/>
        <end position="954"/>
    </location>
</feature>
<comment type="caution">
    <text evidence="9">The sequence shown here is derived from an EMBL/GenBank/DDBJ whole genome shotgun (WGS) entry which is preliminary data.</text>
</comment>
<dbReference type="GO" id="GO:0005509">
    <property type="term" value="F:calcium ion binding"/>
    <property type="evidence" value="ECO:0007669"/>
    <property type="project" value="InterPro"/>
</dbReference>
<keyword evidence="2 4" id="KW-0479">Metal-binding</keyword>
<dbReference type="InterPro" id="IPR006644">
    <property type="entry name" value="Cadg"/>
</dbReference>
<dbReference type="GO" id="GO:0020037">
    <property type="term" value="F:heme binding"/>
    <property type="evidence" value="ECO:0007669"/>
    <property type="project" value="InterPro"/>
</dbReference>
<dbReference type="Pfam" id="PF00801">
    <property type="entry name" value="PKD"/>
    <property type="match status" value="1"/>
</dbReference>
<dbReference type="InterPro" id="IPR000421">
    <property type="entry name" value="FA58C"/>
</dbReference>
<dbReference type="InterPro" id="IPR013783">
    <property type="entry name" value="Ig-like_fold"/>
</dbReference>
<dbReference type="CDD" id="cd02851">
    <property type="entry name" value="E_set_GO_C"/>
    <property type="match status" value="1"/>
</dbReference>
<protein>
    <submittedName>
        <fullName evidence="9">DUF4082 domain-containing protein</fullName>
    </submittedName>
</protein>
<dbReference type="Gene3D" id="2.60.120.260">
    <property type="entry name" value="Galactose-binding domain-like"/>
    <property type="match status" value="1"/>
</dbReference>
<dbReference type="PROSITE" id="PS50022">
    <property type="entry name" value="FA58C_3"/>
    <property type="match status" value="1"/>
</dbReference>
<dbReference type="SUPFAM" id="SSF50974">
    <property type="entry name" value="Nitrous oxide reductase, N-terminal domain"/>
    <property type="match status" value="1"/>
</dbReference>
<evidence type="ECO:0000256" key="2">
    <source>
        <dbReference type="ARBA" id="ARBA00022723"/>
    </source>
</evidence>
<dbReference type="InterPro" id="IPR011045">
    <property type="entry name" value="N2O_reductase_N"/>
</dbReference>
<dbReference type="Pfam" id="PF00754">
    <property type="entry name" value="F5_F8_type_C"/>
    <property type="match status" value="1"/>
</dbReference>
<proteinExistence type="predicted"/>
<evidence type="ECO:0000256" key="1">
    <source>
        <dbReference type="ARBA" id="ARBA00022617"/>
    </source>
</evidence>
<reference evidence="9 10" key="1">
    <citation type="submission" date="2020-04" db="EMBL/GenBank/DDBJ databases">
        <title>Azohydromonas sp. isolated from soil.</title>
        <authorList>
            <person name="Dahal R.H."/>
        </authorList>
    </citation>
    <scope>NUCLEOTIDE SEQUENCE [LARGE SCALE GENOMIC DNA]</scope>
    <source>
        <strain evidence="9 10">G-1-1-14</strain>
    </source>
</reference>
<name>A0A848FB93_9BURK</name>
<dbReference type="Gene3D" id="2.60.40.10">
    <property type="entry name" value="Immunoglobulins"/>
    <property type="match status" value="4"/>
</dbReference>
<evidence type="ECO:0000313" key="10">
    <source>
        <dbReference type="Proteomes" id="UP000574067"/>
    </source>
</evidence>
<dbReference type="Proteomes" id="UP000574067">
    <property type="component" value="Unassembled WGS sequence"/>
</dbReference>
<dbReference type="EMBL" id="JABBFW010000011">
    <property type="protein sequence ID" value="NML16568.1"/>
    <property type="molecule type" value="Genomic_DNA"/>
</dbReference>
<dbReference type="Gene3D" id="1.10.760.10">
    <property type="entry name" value="Cytochrome c-like domain"/>
    <property type="match status" value="2"/>
</dbReference>
<dbReference type="GO" id="GO:0009055">
    <property type="term" value="F:electron transfer activity"/>
    <property type="evidence" value="ECO:0007669"/>
    <property type="project" value="InterPro"/>
</dbReference>
<dbReference type="Gene3D" id="2.130.10.80">
    <property type="entry name" value="Galactose oxidase/kelch, beta-propeller"/>
    <property type="match status" value="1"/>
</dbReference>
<dbReference type="InterPro" id="IPR036909">
    <property type="entry name" value="Cyt_c-like_dom_sf"/>
</dbReference>
<dbReference type="SUPFAM" id="SSF49299">
    <property type="entry name" value="PKD domain"/>
    <property type="match status" value="1"/>
</dbReference>
<evidence type="ECO:0000256" key="5">
    <source>
        <dbReference type="SAM" id="MobiDB-lite"/>
    </source>
</evidence>
<dbReference type="PANTHER" id="PTHR32208">
    <property type="entry name" value="SECRETED PROTEIN-RELATED"/>
    <property type="match status" value="1"/>
</dbReference>
<accession>A0A848FB93</accession>
<dbReference type="SMART" id="SM00089">
    <property type="entry name" value="PKD"/>
    <property type="match status" value="1"/>
</dbReference>
<evidence type="ECO:0000259" key="8">
    <source>
        <dbReference type="PROSITE" id="PS51007"/>
    </source>
</evidence>
<feature type="domain" description="Cytochrome c" evidence="8">
    <location>
        <begin position="1342"/>
        <end position="1468"/>
    </location>
</feature>
<dbReference type="InterPro" id="IPR014756">
    <property type="entry name" value="Ig_E-set"/>
</dbReference>
<dbReference type="SUPFAM" id="SSF46626">
    <property type="entry name" value="Cytochrome c"/>
    <property type="match status" value="2"/>
</dbReference>
<dbReference type="InterPro" id="IPR006652">
    <property type="entry name" value="Kelch_1"/>
</dbReference>
<dbReference type="InterPro" id="IPR015943">
    <property type="entry name" value="WD40/YVTN_repeat-like_dom_sf"/>
</dbReference>
<evidence type="ECO:0000259" key="6">
    <source>
        <dbReference type="PROSITE" id="PS50022"/>
    </source>
</evidence>
<dbReference type="NCBIfam" id="TIGR02276">
    <property type="entry name" value="beta_rpt_yvtn"/>
    <property type="match status" value="1"/>
</dbReference>
<keyword evidence="3 4" id="KW-0408">Iron</keyword>
<evidence type="ECO:0000256" key="3">
    <source>
        <dbReference type="ARBA" id="ARBA00023004"/>
    </source>
</evidence>
<keyword evidence="10" id="KW-1185">Reference proteome</keyword>
<feature type="domain" description="Cytochrome c" evidence="8">
    <location>
        <begin position="1484"/>
        <end position="1587"/>
    </location>
</feature>
<dbReference type="Pfam" id="PF05345">
    <property type="entry name" value="He_PIG"/>
    <property type="match status" value="2"/>
</dbReference>
<organism evidence="9 10">
    <name type="scientific">Azohydromonas caseinilytica</name>
    <dbReference type="NCBI Taxonomy" id="2728836"/>
    <lineage>
        <taxon>Bacteria</taxon>
        <taxon>Pseudomonadati</taxon>
        <taxon>Pseudomonadota</taxon>
        <taxon>Betaproteobacteria</taxon>
        <taxon>Burkholderiales</taxon>
        <taxon>Sphaerotilaceae</taxon>
        <taxon>Azohydromonas</taxon>
    </lineage>
</organism>
<evidence type="ECO:0000313" key="9">
    <source>
        <dbReference type="EMBL" id="NML16568.1"/>
    </source>
</evidence>
<feature type="region of interest" description="Disordered" evidence="5">
    <location>
        <begin position="790"/>
        <end position="817"/>
    </location>
</feature>
<dbReference type="PANTHER" id="PTHR32208:SF56">
    <property type="entry name" value="GALACTOSE OXIDASE-RELATED"/>
    <property type="match status" value="1"/>
</dbReference>
<dbReference type="SUPFAM" id="SSF49313">
    <property type="entry name" value="Cadherin-like"/>
    <property type="match status" value="1"/>
</dbReference>
<dbReference type="RefSeq" id="WP_169161477.1">
    <property type="nucleotide sequence ID" value="NZ_JABBFW010000011.1"/>
</dbReference>
<dbReference type="InterPro" id="IPR000601">
    <property type="entry name" value="PKD_dom"/>
</dbReference>
<dbReference type="InterPro" id="IPR015919">
    <property type="entry name" value="Cadherin-like_sf"/>
</dbReference>
<dbReference type="SUPFAM" id="SSF81296">
    <property type="entry name" value="E set domains"/>
    <property type="match status" value="1"/>
</dbReference>
<dbReference type="InterPro" id="IPR011964">
    <property type="entry name" value="YVTN_b-propeller_repeat"/>
</dbReference>
<dbReference type="InterPro" id="IPR025141">
    <property type="entry name" value="DUF4082"/>
</dbReference>
<evidence type="ECO:0000256" key="4">
    <source>
        <dbReference type="PROSITE-ProRule" id="PRU00433"/>
    </source>
</evidence>
<feature type="domain" description="F5/8 type C" evidence="6">
    <location>
        <begin position="653"/>
        <end position="762"/>
    </location>
</feature>